<dbReference type="Gene3D" id="3.40.50.300">
    <property type="entry name" value="P-loop containing nucleotide triphosphate hydrolases"/>
    <property type="match status" value="1"/>
</dbReference>
<dbReference type="STRING" id="933084.A0A067PK82"/>
<sequence>MATENPPPAISHMASHILKHLSHHRSQSVTPGSPTPPLLVGVQGPQGSGKTYLTSLLRQFLTSPPSGLSVAVLSIDDLYLPHDGLVRLAEEYPDNKLLKGRGQPGTHDVALGTKLLNDFKKINDPTSGNTSVTVPIFDKSLFGGEGDRLPSGTIVSPPLDVVILEGWCMGFCPNTPEEIERRWKDEGSAKGLQKSVFDLRSYVRLEDALDVNERLRSYVGWWELLDVFIQIKPVDSSPYSFIYKWRLEQEHYMKSLNGGKGMTDSQVKSFVDRYIPGYIFFSDGITEGAIDPSTNVRIPPRWKDKGLSITIGETRDLVSVGQF</sequence>
<gene>
    <name evidence="2" type="ORF">JAAARDRAFT_37747</name>
</gene>
<dbReference type="SUPFAM" id="SSF52540">
    <property type="entry name" value="P-loop containing nucleoside triphosphate hydrolases"/>
    <property type="match status" value="1"/>
</dbReference>
<evidence type="ECO:0000313" key="3">
    <source>
        <dbReference type="Proteomes" id="UP000027265"/>
    </source>
</evidence>
<organism evidence="2 3">
    <name type="scientific">Jaapia argillacea MUCL 33604</name>
    <dbReference type="NCBI Taxonomy" id="933084"/>
    <lineage>
        <taxon>Eukaryota</taxon>
        <taxon>Fungi</taxon>
        <taxon>Dikarya</taxon>
        <taxon>Basidiomycota</taxon>
        <taxon>Agaricomycotina</taxon>
        <taxon>Agaricomycetes</taxon>
        <taxon>Agaricomycetidae</taxon>
        <taxon>Jaapiales</taxon>
        <taxon>Jaapiaceae</taxon>
        <taxon>Jaapia</taxon>
    </lineage>
</organism>
<dbReference type="AlphaFoldDB" id="A0A067PK82"/>
<dbReference type="OrthoDB" id="347435at2759"/>
<protein>
    <recommendedName>
        <fullName evidence="4">Phosphoribulokinase/uridine kinase domain-containing protein</fullName>
    </recommendedName>
</protein>
<feature type="region of interest" description="Disordered" evidence="1">
    <location>
        <begin position="21"/>
        <end position="44"/>
    </location>
</feature>
<evidence type="ECO:0008006" key="4">
    <source>
        <dbReference type="Google" id="ProtNLM"/>
    </source>
</evidence>
<evidence type="ECO:0000313" key="2">
    <source>
        <dbReference type="EMBL" id="KDQ55219.1"/>
    </source>
</evidence>
<dbReference type="FunCoup" id="A0A067PK82">
    <property type="interactions" value="441"/>
</dbReference>
<dbReference type="InterPro" id="IPR027417">
    <property type="entry name" value="P-loop_NTPase"/>
</dbReference>
<dbReference type="InParanoid" id="A0A067PK82"/>
<reference evidence="3" key="1">
    <citation type="journal article" date="2014" name="Proc. Natl. Acad. Sci. U.S.A.">
        <title>Extensive sampling of basidiomycete genomes demonstrates inadequacy of the white-rot/brown-rot paradigm for wood decay fungi.</title>
        <authorList>
            <person name="Riley R."/>
            <person name="Salamov A.A."/>
            <person name="Brown D.W."/>
            <person name="Nagy L.G."/>
            <person name="Floudas D."/>
            <person name="Held B.W."/>
            <person name="Levasseur A."/>
            <person name="Lombard V."/>
            <person name="Morin E."/>
            <person name="Otillar R."/>
            <person name="Lindquist E.A."/>
            <person name="Sun H."/>
            <person name="LaButti K.M."/>
            <person name="Schmutz J."/>
            <person name="Jabbour D."/>
            <person name="Luo H."/>
            <person name="Baker S.E."/>
            <person name="Pisabarro A.G."/>
            <person name="Walton J.D."/>
            <person name="Blanchette R.A."/>
            <person name="Henrissat B."/>
            <person name="Martin F."/>
            <person name="Cullen D."/>
            <person name="Hibbett D.S."/>
            <person name="Grigoriev I.V."/>
        </authorList>
    </citation>
    <scope>NUCLEOTIDE SEQUENCE [LARGE SCALE GENOMIC DNA]</scope>
    <source>
        <strain evidence="3">MUCL 33604</strain>
    </source>
</reference>
<evidence type="ECO:0000256" key="1">
    <source>
        <dbReference type="SAM" id="MobiDB-lite"/>
    </source>
</evidence>
<dbReference type="Proteomes" id="UP000027265">
    <property type="component" value="Unassembled WGS sequence"/>
</dbReference>
<name>A0A067PK82_9AGAM</name>
<dbReference type="EMBL" id="KL197726">
    <property type="protein sequence ID" value="KDQ55219.1"/>
    <property type="molecule type" value="Genomic_DNA"/>
</dbReference>
<accession>A0A067PK82</accession>
<dbReference type="PANTHER" id="PTHR10285">
    <property type="entry name" value="URIDINE KINASE"/>
    <property type="match status" value="1"/>
</dbReference>
<proteinExistence type="predicted"/>
<keyword evidence="3" id="KW-1185">Reference proteome</keyword>
<dbReference type="HOGENOM" id="CLU_056986_1_0_1"/>